<accession>A0A4V1A3J3</accession>
<evidence type="ECO:0000313" key="2">
    <source>
        <dbReference type="EMBL" id="QBK29318.1"/>
    </source>
</evidence>
<feature type="transmembrane region" description="Helical" evidence="1">
    <location>
        <begin position="74"/>
        <end position="94"/>
    </location>
</feature>
<evidence type="ECO:0000313" key="3">
    <source>
        <dbReference type="Proteomes" id="UP000293719"/>
    </source>
</evidence>
<dbReference type="OrthoDB" id="7679120at2"/>
<proteinExistence type="predicted"/>
<keyword evidence="3" id="KW-1185">Reference proteome</keyword>
<gene>
    <name evidence="2" type="ORF">E0E05_01130</name>
</gene>
<dbReference type="GeneID" id="90765884"/>
<dbReference type="EMBL" id="CP036532">
    <property type="protein sequence ID" value="QBK29318.1"/>
    <property type="molecule type" value="Genomic_DNA"/>
</dbReference>
<dbReference type="Proteomes" id="UP000293719">
    <property type="component" value="Chromosome"/>
</dbReference>
<dbReference type="AlphaFoldDB" id="A0A4V1A3J3"/>
<sequence>MIRFILVTVSIICLALAVIFAVLDLTRSIGADAPVLTPLAESWDGIAPGTRDSLADWLASTVHPFVGDPVLATFVTWPTFAVLAGLALLFGFLARLRRRKRSAIG</sequence>
<keyword evidence="1" id="KW-0812">Transmembrane</keyword>
<dbReference type="RefSeq" id="WP_131615019.1">
    <property type="nucleotide sequence ID" value="NZ_CP036532.1"/>
</dbReference>
<dbReference type="KEGG" id="rpod:E0E05_01130"/>
<reference evidence="2 3" key="1">
    <citation type="journal article" date="2017" name="Int. J. Syst. Evol. Microbiol.">
        <title>Roseitalea porphyridii gen. nov., sp. nov., isolated from a red alga, and reclassification of Hoeflea suaedae Chung et al. 2013 as Pseudohoeflea suaedae gen. nov., comb. nov.</title>
        <authorList>
            <person name="Hyeon J.W."/>
            <person name="Jeong S.E."/>
            <person name="Baek K."/>
            <person name="Jeon C.O."/>
        </authorList>
    </citation>
    <scope>NUCLEOTIDE SEQUENCE [LARGE SCALE GENOMIC DNA]</scope>
    <source>
        <strain evidence="2 3">MA7-20</strain>
    </source>
</reference>
<evidence type="ECO:0000256" key="1">
    <source>
        <dbReference type="SAM" id="Phobius"/>
    </source>
</evidence>
<keyword evidence="1" id="KW-0472">Membrane</keyword>
<organism evidence="2 3">
    <name type="scientific">Roseitalea porphyridii</name>
    <dbReference type="NCBI Taxonomy" id="1852022"/>
    <lineage>
        <taxon>Bacteria</taxon>
        <taxon>Pseudomonadati</taxon>
        <taxon>Pseudomonadota</taxon>
        <taxon>Alphaproteobacteria</taxon>
        <taxon>Hyphomicrobiales</taxon>
        <taxon>Ahrensiaceae</taxon>
        <taxon>Roseitalea</taxon>
    </lineage>
</organism>
<keyword evidence="1" id="KW-1133">Transmembrane helix</keyword>
<protein>
    <submittedName>
        <fullName evidence="2">Uncharacterized protein</fullName>
    </submittedName>
</protein>
<name>A0A4V1A3J3_9HYPH</name>